<feature type="compositionally biased region" description="Basic and acidic residues" evidence="1">
    <location>
        <begin position="49"/>
        <end position="73"/>
    </location>
</feature>
<dbReference type="EMBL" id="LR729750">
    <property type="protein sequence ID" value="VWP01884.1"/>
    <property type="molecule type" value="Genomic_DNA"/>
</dbReference>
<evidence type="ECO:0000313" key="2">
    <source>
        <dbReference type="EMBL" id="VWP01884.1"/>
    </source>
</evidence>
<feature type="compositionally biased region" description="Pro residues" evidence="1">
    <location>
        <begin position="189"/>
        <end position="208"/>
    </location>
</feature>
<reference evidence="2" key="1">
    <citation type="submission" date="2019-10" db="EMBL/GenBank/DDBJ databases">
        <authorList>
            <person name="Nor Muhammad N."/>
        </authorList>
    </citation>
    <scope>NUCLEOTIDE SEQUENCE</scope>
</reference>
<accession>A0A5K1K8R8</accession>
<organism evidence="2">
    <name type="scientific">Ganoderma boninense</name>
    <dbReference type="NCBI Taxonomy" id="34458"/>
    <lineage>
        <taxon>Eukaryota</taxon>
        <taxon>Fungi</taxon>
        <taxon>Dikarya</taxon>
        <taxon>Basidiomycota</taxon>
        <taxon>Agaricomycotina</taxon>
        <taxon>Agaricomycetes</taxon>
        <taxon>Polyporales</taxon>
        <taxon>Polyporaceae</taxon>
        <taxon>Ganoderma</taxon>
    </lineage>
</organism>
<feature type="region of interest" description="Disordered" evidence="1">
    <location>
        <begin position="1"/>
        <end position="275"/>
    </location>
</feature>
<gene>
    <name evidence="2" type="primary">I1RSK0</name>
</gene>
<dbReference type="AlphaFoldDB" id="A0A5K1K8R8"/>
<evidence type="ECO:0000256" key="1">
    <source>
        <dbReference type="SAM" id="MobiDB-lite"/>
    </source>
</evidence>
<proteinExistence type="predicted"/>
<sequence length="275" mass="29946">MQVPASLLRQPVGFGAHAVPPPTYHPSLAHGPPNHYPPEPHASKKKSSKGKEKEKSKEKSNHASRKGKERDKGISIQPAPATSSYPTGQPHPGASQQRTAFRVRAYANDPSATGTPPSIQDGPYGAAYRVGAEEDGRSRSHANRPHAQTTQSATEAQPRASYYRYDYDKIRDSAPANRAKQQAAGIPPCTDPYAPPPPSHHAPPPPQQYPHYSSNPVPTSSSRAHGSSSSSRSSKRKDTYMYPTDNIYPSPQPSYSDTYDWSQDTYFSPAAHPRS</sequence>
<feature type="compositionally biased region" description="Polar residues" evidence="1">
    <location>
        <begin position="247"/>
        <end position="266"/>
    </location>
</feature>
<feature type="compositionally biased region" description="Low complexity" evidence="1">
    <location>
        <begin position="209"/>
        <end position="232"/>
    </location>
</feature>
<feature type="compositionally biased region" description="Polar residues" evidence="1">
    <location>
        <begin position="146"/>
        <end position="155"/>
    </location>
</feature>
<name>A0A5K1K8R8_9APHY</name>
<protein>
    <submittedName>
        <fullName evidence="2">Uncharacterized protein</fullName>
    </submittedName>
</protein>